<reference evidence="1 2" key="1">
    <citation type="submission" date="2014-04" db="EMBL/GenBank/DDBJ databases">
        <authorList>
            <consortium name="DOE Joint Genome Institute"/>
            <person name="Kuo A."/>
            <person name="Tarkka M."/>
            <person name="Buscot F."/>
            <person name="Kohler A."/>
            <person name="Nagy L.G."/>
            <person name="Floudas D."/>
            <person name="Copeland A."/>
            <person name="Barry K.W."/>
            <person name="Cichocki N."/>
            <person name="Veneault-Fourrey C."/>
            <person name="LaButti K."/>
            <person name="Lindquist E.A."/>
            <person name="Lipzen A."/>
            <person name="Lundell T."/>
            <person name="Morin E."/>
            <person name="Murat C."/>
            <person name="Sun H."/>
            <person name="Tunlid A."/>
            <person name="Henrissat B."/>
            <person name="Grigoriev I.V."/>
            <person name="Hibbett D.S."/>
            <person name="Martin F."/>
            <person name="Nordberg H.P."/>
            <person name="Cantor M.N."/>
            <person name="Hua S.X."/>
        </authorList>
    </citation>
    <scope>NUCLEOTIDE SEQUENCE [LARGE SCALE GENOMIC DNA]</scope>
    <source>
        <strain evidence="1 2">F 1598</strain>
    </source>
</reference>
<evidence type="ECO:0008006" key="3">
    <source>
        <dbReference type="Google" id="ProtNLM"/>
    </source>
</evidence>
<dbReference type="Gene3D" id="3.40.50.1240">
    <property type="entry name" value="Phosphoglycerate mutase-like"/>
    <property type="match status" value="1"/>
</dbReference>
<name>A0A0C3BG55_PILCF</name>
<proteinExistence type="predicted"/>
<keyword evidence="2" id="KW-1185">Reference proteome</keyword>
<reference evidence="2" key="2">
    <citation type="submission" date="2015-01" db="EMBL/GenBank/DDBJ databases">
        <title>Evolutionary Origins and Diversification of the Mycorrhizal Mutualists.</title>
        <authorList>
            <consortium name="DOE Joint Genome Institute"/>
            <consortium name="Mycorrhizal Genomics Consortium"/>
            <person name="Kohler A."/>
            <person name="Kuo A."/>
            <person name="Nagy L.G."/>
            <person name="Floudas D."/>
            <person name="Copeland A."/>
            <person name="Barry K.W."/>
            <person name="Cichocki N."/>
            <person name="Veneault-Fourrey C."/>
            <person name="LaButti K."/>
            <person name="Lindquist E.A."/>
            <person name="Lipzen A."/>
            <person name="Lundell T."/>
            <person name="Morin E."/>
            <person name="Murat C."/>
            <person name="Riley R."/>
            <person name="Ohm R."/>
            <person name="Sun H."/>
            <person name="Tunlid A."/>
            <person name="Henrissat B."/>
            <person name="Grigoriev I.V."/>
            <person name="Hibbett D.S."/>
            <person name="Martin F."/>
        </authorList>
    </citation>
    <scope>NUCLEOTIDE SEQUENCE [LARGE SCALE GENOMIC DNA]</scope>
    <source>
        <strain evidence="2">F 1598</strain>
    </source>
</reference>
<dbReference type="InterPro" id="IPR029033">
    <property type="entry name" value="His_PPase_superfam"/>
</dbReference>
<dbReference type="Pfam" id="PF00300">
    <property type="entry name" value="His_Phos_1"/>
    <property type="match status" value="1"/>
</dbReference>
<dbReference type="OrthoDB" id="414418at2759"/>
<accession>A0A0C3BG55</accession>
<evidence type="ECO:0000313" key="2">
    <source>
        <dbReference type="Proteomes" id="UP000054166"/>
    </source>
</evidence>
<dbReference type="HOGENOM" id="CLU_042838_0_0_1"/>
<sequence length="258" mass="29181">MINKIYIARHGFRKAWILDHDASETSVPKDEALTEYGEAQSLELANHLLTLPLNERPTAIFCSPYYRCLQTARPISKKLGLPVFVEHGLSEWRSTLLRTGLHHPHMLASTMQGYFPEVEDTWAPVWFPSRNGENIEQIHNRMAEFMEVFLPEVERRLPAEKHARILLISHAAPIIGTVRHLLGDKELPFRPGCCSLTEIVPKKDGGWEAKTLGGGAHLNEALSDWRQWSFENLEVGYGKDHPDMSEIVVDKTAGSQLG</sequence>
<dbReference type="EMBL" id="KN832985">
    <property type="protein sequence ID" value="KIM85268.1"/>
    <property type="molecule type" value="Genomic_DNA"/>
</dbReference>
<dbReference type="PANTHER" id="PTHR16469:SF51">
    <property type="entry name" value="TRANSCRIPTION FACTOR TAU 55 KDA SUBUNIT"/>
    <property type="match status" value="1"/>
</dbReference>
<dbReference type="AlphaFoldDB" id="A0A0C3BG55"/>
<dbReference type="Proteomes" id="UP000054166">
    <property type="component" value="Unassembled WGS sequence"/>
</dbReference>
<dbReference type="InterPro" id="IPR051710">
    <property type="entry name" value="Phosphatase_SH3-domain"/>
</dbReference>
<dbReference type="InterPro" id="IPR013078">
    <property type="entry name" value="His_Pase_superF_clade-1"/>
</dbReference>
<dbReference type="CDD" id="cd07067">
    <property type="entry name" value="HP_PGM_like"/>
    <property type="match status" value="1"/>
</dbReference>
<gene>
    <name evidence="1" type="ORF">PILCRDRAFT_355304</name>
</gene>
<dbReference type="STRING" id="765440.A0A0C3BG55"/>
<dbReference type="SUPFAM" id="SSF53254">
    <property type="entry name" value="Phosphoglycerate mutase-like"/>
    <property type="match status" value="1"/>
</dbReference>
<protein>
    <recommendedName>
        <fullName evidence="3">Phosphoglycerate mutase-like protein</fullName>
    </recommendedName>
</protein>
<dbReference type="PANTHER" id="PTHR16469">
    <property type="entry name" value="UBIQUITIN-ASSOCIATED AND SH3 DOMAIN-CONTAINING BA-RELATED"/>
    <property type="match status" value="1"/>
</dbReference>
<organism evidence="1 2">
    <name type="scientific">Piloderma croceum (strain F 1598)</name>
    <dbReference type="NCBI Taxonomy" id="765440"/>
    <lineage>
        <taxon>Eukaryota</taxon>
        <taxon>Fungi</taxon>
        <taxon>Dikarya</taxon>
        <taxon>Basidiomycota</taxon>
        <taxon>Agaricomycotina</taxon>
        <taxon>Agaricomycetes</taxon>
        <taxon>Agaricomycetidae</taxon>
        <taxon>Atheliales</taxon>
        <taxon>Atheliaceae</taxon>
        <taxon>Piloderma</taxon>
    </lineage>
</organism>
<evidence type="ECO:0000313" key="1">
    <source>
        <dbReference type="EMBL" id="KIM85268.1"/>
    </source>
</evidence>
<dbReference type="InParanoid" id="A0A0C3BG55"/>
<dbReference type="SMART" id="SM00855">
    <property type="entry name" value="PGAM"/>
    <property type="match status" value="1"/>
</dbReference>